<evidence type="ECO:0000256" key="3">
    <source>
        <dbReference type="ARBA" id="ARBA00022741"/>
    </source>
</evidence>
<keyword evidence="3" id="KW-0547">Nucleotide-binding</keyword>
<dbReference type="PANTHER" id="PTHR43335:SF2">
    <property type="entry name" value="ABC TRANSPORTER, ATP-BINDING PROTEIN"/>
    <property type="match status" value="1"/>
</dbReference>
<dbReference type="GO" id="GO:0016887">
    <property type="term" value="F:ATP hydrolysis activity"/>
    <property type="evidence" value="ECO:0007669"/>
    <property type="project" value="InterPro"/>
</dbReference>
<dbReference type="Pfam" id="PF00005">
    <property type="entry name" value="ABC_tran"/>
    <property type="match status" value="1"/>
</dbReference>
<dbReference type="SUPFAM" id="SSF52540">
    <property type="entry name" value="P-loop containing nucleoside triphosphate hydrolases"/>
    <property type="match status" value="1"/>
</dbReference>
<dbReference type="RefSeq" id="WP_068991227.1">
    <property type="nucleotide sequence ID" value="NZ_BMJN01000009.1"/>
</dbReference>
<name>A0A917EEJ9_9STRE</name>
<comment type="caution">
    <text evidence="6">The sequence shown here is derived from an EMBL/GenBank/DDBJ whole genome shotgun (WGS) entry which is preliminary data.</text>
</comment>
<dbReference type="InterPro" id="IPR027417">
    <property type="entry name" value="P-loop_NTPase"/>
</dbReference>
<evidence type="ECO:0000259" key="5">
    <source>
        <dbReference type="PROSITE" id="PS50893"/>
    </source>
</evidence>
<dbReference type="CDD" id="cd03264">
    <property type="entry name" value="ABC_drug_resistance_like"/>
    <property type="match status" value="1"/>
</dbReference>
<dbReference type="InterPro" id="IPR017871">
    <property type="entry name" value="ABC_transporter-like_CS"/>
</dbReference>
<keyword evidence="2" id="KW-0813">Transport</keyword>
<dbReference type="SMART" id="SM00382">
    <property type="entry name" value="AAA"/>
    <property type="match status" value="1"/>
</dbReference>
<dbReference type="Gene3D" id="3.40.50.300">
    <property type="entry name" value="P-loop containing nucleotide triphosphate hydrolases"/>
    <property type="match status" value="1"/>
</dbReference>
<reference evidence="6" key="2">
    <citation type="submission" date="2020-09" db="EMBL/GenBank/DDBJ databases">
        <authorList>
            <person name="Sun Q."/>
            <person name="Zhou Y."/>
        </authorList>
    </citation>
    <scope>NUCLEOTIDE SEQUENCE</scope>
    <source>
        <strain evidence="6">CGMCC 1.15533</strain>
    </source>
</reference>
<gene>
    <name evidence="6" type="ORF">GCM10011510_07930</name>
</gene>
<dbReference type="GO" id="GO:0005524">
    <property type="term" value="F:ATP binding"/>
    <property type="evidence" value="ECO:0007669"/>
    <property type="project" value="UniProtKB-KW"/>
</dbReference>
<reference evidence="6" key="1">
    <citation type="journal article" date="2014" name="Int. J. Syst. Evol. Microbiol.">
        <title>Complete genome sequence of Corynebacterium casei LMG S-19264T (=DSM 44701T), isolated from a smear-ripened cheese.</title>
        <authorList>
            <consortium name="US DOE Joint Genome Institute (JGI-PGF)"/>
            <person name="Walter F."/>
            <person name="Albersmeier A."/>
            <person name="Kalinowski J."/>
            <person name="Ruckert C."/>
        </authorList>
    </citation>
    <scope>NUCLEOTIDE SEQUENCE</scope>
    <source>
        <strain evidence="6">CGMCC 1.15533</strain>
    </source>
</reference>
<dbReference type="EMBL" id="BMJN01000009">
    <property type="protein sequence ID" value="GGE29066.1"/>
    <property type="molecule type" value="Genomic_DNA"/>
</dbReference>
<feature type="domain" description="ABC transporter" evidence="5">
    <location>
        <begin position="3"/>
        <end position="228"/>
    </location>
</feature>
<dbReference type="AlphaFoldDB" id="A0A917EEJ9"/>
<dbReference type="OrthoDB" id="9804819at2"/>
<keyword evidence="4 6" id="KW-0067">ATP-binding</keyword>
<dbReference type="PROSITE" id="PS00211">
    <property type="entry name" value="ABC_TRANSPORTER_1"/>
    <property type="match status" value="1"/>
</dbReference>
<organism evidence="6 7">
    <name type="scientific">Streptococcus himalayensis</name>
    <dbReference type="NCBI Taxonomy" id="1888195"/>
    <lineage>
        <taxon>Bacteria</taxon>
        <taxon>Bacillati</taxon>
        <taxon>Bacillota</taxon>
        <taxon>Bacilli</taxon>
        <taxon>Lactobacillales</taxon>
        <taxon>Streptococcaceae</taxon>
        <taxon>Streptococcus</taxon>
    </lineage>
</organism>
<evidence type="ECO:0000313" key="6">
    <source>
        <dbReference type="EMBL" id="GGE29066.1"/>
    </source>
</evidence>
<dbReference type="Proteomes" id="UP000660801">
    <property type="component" value="Unassembled WGS sequence"/>
</dbReference>
<evidence type="ECO:0000256" key="4">
    <source>
        <dbReference type="ARBA" id="ARBA00022840"/>
    </source>
</evidence>
<comment type="similarity">
    <text evidence="1">Belongs to the ABC transporter superfamily.</text>
</comment>
<evidence type="ECO:0000256" key="2">
    <source>
        <dbReference type="ARBA" id="ARBA00022448"/>
    </source>
</evidence>
<evidence type="ECO:0000313" key="7">
    <source>
        <dbReference type="Proteomes" id="UP000660801"/>
    </source>
</evidence>
<proteinExistence type="inferred from homology"/>
<dbReference type="PANTHER" id="PTHR43335">
    <property type="entry name" value="ABC TRANSPORTER, ATP-BINDING PROTEIN"/>
    <property type="match status" value="1"/>
</dbReference>
<dbReference type="InterPro" id="IPR003593">
    <property type="entry name" value="AAA+_ATPase"/>
</dbReference>
<dbReference type="InterPro" id="IPR003439">
    <property type="entry name" value="ABC_transporter-like_ATP-bd"/>
</dbReference>
<sequence length="287" mass="32469">MRLELKHISKSYDDKKVLEDISLELTEGVYGLLGPNGAGKTTLLNIICRLLKSSKGEIFFNGKPQSPDYYQYLGFLPQHFSYYPSFTGLDFLLYLADLKGMKKHEAKKESEKLLDLVGLSDVKKKKIASYSGGMKQRLGIAQSLLGNPKILILDEPTVGLDPKERIRFRNLISELSSNRIVILSTHIVSDLEAIAKEILILKDRKIREKGSGNQLLSLIEGKSWEVLVSEYQRNHFVQQFVVVNERVLPEGTLLRIVSDERPSSTAQAVAPSLEDLYLYYFREGAFL</sequence>
<evidence type="ECO:0000256" key="1">
    <source>
        <dbReference type="ARBA" id="ARBA00005417"/>
    </source>
</evidence>
<dbReference type="PROSITE" id="PS50893">
    <property type="entry name" value="ABC_TRANSPORTER_2"/>
    <property type="match status" value="1"/>
</dbReference>
<keyword evidence="7" id="KW-1185">Reference proteome</keyword>
<protein>
    <submittedName>
        <fullName evidence="6">ABC transporter ATP-binding protein</fullName>
    </submittedName>
</protein>
<accession>A0A917EEJ9</accession>